<evidence type="ECO:0000313" key="4">
    <source>
        <dbReference type="Proteomes" id="UP000836841"/>
    </source>
</evidence>
<evidence type="ECO:0000313" key="3">
    <source>
        <dbReference type="EMBL" id="CAH2066903.1"/>
    </source>
</evidence>
<dbReference type="PANTHER" id="PTHR46162:SF43">
    <property type="entry name" value="TRAF-LIKE FAMILY PROTEIN"/>
    <property type="match status" value="1"/>
</dbReference>
<dbReference type="InterPro" id="IPR002083">
    <property type="entry name" value="MATH/TRAF_dom"/>
</dbReference>
<keyword evidence="1" id="KW-0732">Signal</keyword>
<organism evidence="3 4">
    <name type="scientific">Thlaspi arvense</name>
    <name type="common">Field penny-cress</name>
    <dbReference type="NCBI Taxonomy" id="13288"/>
    <lineage>
        <taxon>Eukaryota</taxon>
        <taxon>Viridiplantae</taxon>
        <taxon>Streptophyta</taxon>
        <taxon>Embryophyta</taxon>
        <taxon>Tracheophyta</taxon>
        <taxon>Spermatophyta</taxon>
        <taxon>Magnoliopsida</taxon>
        <taxon>eudicotyledons</taxon>
        <taxon>Gunneridae</taxon>
        <taxon>Pentapetalae</taxon>
        <taxon>rosids</taxon>
        <taxon>malvids</taxon>
        <taxon>Brassicales</taxon>
        <taxon>Brassicaceae</taxon>
        <taxon>Thlaspideae</taxon>
        <taxon>Thlaspi</taxon>
    </lineage>
</organism>
<evidence type="ECO:0000256" key="1">
    <source>
        <dbReference type="SAM" id="SignalP"/>
    </source>
</evidence>
<evidence type="ECO:0000259" key="2">
    <source>
        <dbReference type="PROSITE" id="PS50144"/>
    </source>
</evidence>
<dbReference type="SUPFAM" id="SSF49599">
    <property type="entry name" value="TRAF domain-like"/>
    <property type="match status" value="2"/>
</dbReference>
<name>A0AAU9SN57_THLAR</name>
<protein>
    <recommendedName>
        <fullName evidence="2">MATH domain-containing protein</fullName>
    </recommendedName>
</protein>
<dbReference type="EMBL" id="OU466861">
    <property type="protein sequence ID" value="CAH2066903.1"/>
    <property type="molecule type" value="Genomic_DNA"/>
</dbReference>
<proteinExistence type="predicted"/>
<dbReference type="Proteomes" id="UP000836841">
    <property type="component" value="Chromosome 5"/>
</dbReference>
<feature type="domain" description="MATH" evidence="2">
    <location>
        <begin position="240"/>
        <end position="365"/>
    </location>
</feature>
<dbReference type="Pfam" id="PF22486">
    <property type="entry name" value="MATH_2"/>
    <property type="match status" value="2"/>
</dbReference>
<dbReference type="PROSITE" id="PS50144">
    <property type="entry name" value="MATH"/>
    <property type="match status" value="2"/>
</dbReference>
<dbReference type="PANTHER" id="PTHR46162">
    <property type="entry name" value="TRAF-LIKE FAMILY PROTEIN"/>
    <property type="match status" value="1"/>
</dbReference>
<sequence>MMSHYRNTISVVYLLFCLSITSASVSSVIRQFTDDSNTSLQQEVGAGPIPNLDEPNYLDNYHGVSSRDHKVSASNTTKGLRTRAPSSYSVKMDSYTTLLESNVGGYYRTRPFWADGYNWTMRVYPNGYYRENGTGYLSLYVETHYTTTIPSGEEVYADVRFYIFNKNENQYFTIQGTDLLRIRSFGLPRGFSQVIPVNTFKDSTNGYLYDGDHCEFGVDVTVPSLFEKSELFTVTKDFSNPTFTWAISGYSHLVEEYYHSDRFTMANREFYVRVYPNGGFGEEGKSLSVFLFLVGPRSEPYDGVLVKAKIRVLNQHPSNNIQVNLDGWYAQGVAYGSHNLVPLAYLRDSSKGFVVNDVLRVQIEMDAISATEYFPN</sequence>
<dbReference type="AlphaFoldDB" id="A0AAU9SN57"/>
<keyword evidence="4" id="KW-1185">Reference proteome</keyword>
<feature type="chain" id="PRO_5043650589" description="MATH domain-containing protein" evidence="1">
    <location>
        <begin position="24"/>
        <end position="376"/>
    </location>
</feature>
<feature type="signal peptide" evidence="1">
    <location>
        <begin position="1"/>
        <end position="23"/>
    </location>
</feature>
<dbReference type="Gene3D" id="2.60.210.10">
    <property type="entry name" value="Apoptosis, Tumor Necrosis Factor Receptor Associated Protein 2, Chain A"/>
    <property type="match status" value="2"/>
</dbReference>
<accession>A0AAU9SN57</accession>
<dbReference type="InterPro" id="IPR008974">
    <property type="entry name" value="TRAF-like"/>
</dbReference>
<feature type="domain" description="MATH" evidence="2">
    <location>
        <begin position="85"/>
        <end position="220"/>
    </location>
</feature>
<dbReference type="CDD" id="cd00121">
    <property type="entry name" value="MATH"/>
    <property type="match status" value="2"/>
</dbReference>
<reference evidence="3 4" key="1">
    <citation type="submission" date="2022-03" db="EMBL/GenBank/DDBJ databases">
        <authorList>
            <person name="Nunn A."/>
            <person name="Chopra R."/>
            <person name="Nunn A."/>
            <person name="Contreras Garrido A."/>
        </authorList>
    </citation>
    <scope>NUCLEOTIDE SEQUENCE [LARGE SCALE GENOMIC DNA]</scope>
</reference>
<gene>
    <name evidence="3" type="ORF">TAV2_LOCUS16805</name>
</gene>